<evidence type="ECO:0000256" key="2">
    <source>
        <dbReference type="ARBA" id="ARBA00022980"/>
    </source>
</evidence>
<name>A0A8D0CCQ4_SALMN</name>
<organism evidence="4 5">
    <name type="scientific">Salvator merianae</name>
    <name type="common">Argentine black and white tegu</name>
    <name type="synonym">Tupinambis merianae</name>
    <dbReference type="NCBI Taxonomy" id="96440"/>
    <lineage>
        <taxon>Eukaryota</taxon>
        <taxon>Metazoa</taxon>
        <taxon>Chordata</taxon>
        <taxon>Craniata</taxon>
        <taxon>Vertebrata</taxon>
        <taxon>Euteleostomi</taxon>
        <taxon>Lepidosauria</taxon>
        <taxon>Squamata</taxon>
        <taxon>Bifurcata</taxon>
        <taxon>Unidentata</taxon>
        <taxon>Episquamata</taxon>
        <taxon>Laterata</taxon>
        <taxon>Teiioidea</taxon>
        <taxon>Teiidae</taxon>
        <taxon>Salvator</taxon>
    </lineage>
</organism>
<evidence type="ECO:0000256" key="1">
    <source>
        <dbReference type="ARBA" id="ARBA00010444"/>
    </source>
</evidence>
<reference evidence="4" key="2">
    <citation type="submission" date="2025-09" db="UniProtKB">
        <authorList>
            <consortium name="Ensembl"/>
        </authorList>
    </citation>
    <scope>IDENTIFICATION</scope>
</reference>
<evidence type="ECO:0000313" key="4">
    <source>
        <dbReference type="Ensembl" id="ENSSMRP00000020772.1"/>
    </source>
</evidence>
<dbReference type="Gene3D" id="1.10.60.20">
    <property type="entry name" value="Ribosomal protein S17e-like"/>
    <property type="match status" value="1"/>
</dbReference>
<evidence type="ECO:0000256" key="3">
    <source>
        <dbReference type="ARBA" id="ARBA00023274"/>
    </source>
</evidence>
<dbReference type="AlphaFoldDB" id="A0A8D0CCQ4"/>
<dbReference type="GO" id="GO:1990904">
    <property type="term" value="C:ribonucleoprotein complex"/>
    <property type="evidence" value="ECO:0007669"/>
    <property type="project" value="UniProtKB-KW"/>
</dbReference>
<keyword evidence="3" id="KW-0687">Ribonucleoprotein</keyword>
<dbReference type="SUPFAM" id="SSF116820">
    <property type="entry name" value="Rps17e-like"/>
    <property type="match status" value="1"/>
</dbReference>
<proteinExistence type="inferred from homology"/>
<dbReference type="Ensembl" id="ENSSMRT00000024335.1">
    <property type="protein sequence ID" value="ENSSMRP00000020772.1"/>
    <property type="gene ID" value="ENSSMRG00000016152.1"/>
</dbReference>
<comment type="similarity">
    <text evidence="1">Belongs to the eukaryotic ribosomal protein eS17 family.</text>
</comment>
<dbReference type="GO" id="GO:0003735">
    <property type="term" value="F:structural constituent of ribosome"/>
    <property type="evidence" value="ECO:0007669"/>
    <property type="project" value="InterPro"/>
</dbReference>
<dbReference type="InterPro" id="IPR036401">
    <property type="entry name" value="Ribosomal_eS17_sf"/>
</dbReference>
<keyword evidence="2" id="KW-0689">Ribosomal protein</keyword>
<dbReference type="Pfam" id="PF00833">
    <property type="entry name" value="Ribosomal_S17e"/>
    <property type="match status" value="1"/>
</dbReference>
<protein>
    <submittedName>
        <fullName evidence="4">Uncharacterized protein</fullName>
    </submittedName>
</protein>
<dbReference type="Proteomes" id="UP000694421">
    <property type="component" value="Unplaced"/>
</dbReference>
<dbReference type="InterPro" id="IPR001210">
    <property type="entry name" value="Ribosomal_eS17"/>
</dbReference>
<keyword evidence="5" id="KW-1185">Reference proteome</keyword>
<dbReference type="PANTHER" id="PTHR10732">
    <property type="entry name" value="40S RIBOSOMAL PROTEIN S17"/>
    <property type="match status" value="1"/>
</dbReference>
<dbReference type="GO" id="GO:0005840">
    <property type="term" value="C:ribosome"/>
    <property type="evidence" value="ECO:0007669"/>
    <property type="project" value="UniProtKB-KW"/>
</dbReference>
<accession>A0A8D0CCQ4</accession>
<sequence length="114" mass="13258">MGHVQSKMVKKGAWVITEKYYTRLGNDFHTNKCACEEIAIIPSKKLSNKLEPGRGISIELQEEERRENHVPEVSTLDQEITVINPDTKEIFKACHWSILLDCIYTRHTYRSVLR</sequence>
<dbReference type="GO" id="GO:0006412">
    <property type="term" value="P:translation"/>
    <property type="evidence" value="ECO:0007669"/>
    <property type="project" value="InterPro"/>
</dbReference>
<dbReference type="PANTHER" id="PTHR10732:SF14">
    <property type="entry name" value="SMALL RIBOSOMAL SUBUNIT PROTEIN ES17"/>
    <property type="match status" value="1"/>
</dbReference>
<dbReference type="GeneTree" id="ENSGT00390000006548"/>
<reference evidence="4" key="1">
    <citation type="submission" date="2025-08" db="UniProtKB">
        <authorList>
            <consortium name="Ensembl"/>
        </authorList>
    </citation>
    <scope>IDENTIFICATION</scope>
</reference>
<evidence type="ECO:0000313" key="5">
    <source>
        <dbReference type="Proteomes" id="UP000694421"/>
    </source>
</evidence>